<accession>A0ABN9W998</accession>
<keyword evidence="2" id="KW-1185">Reference proteome</keyword>
<name>A0ABN9W998_9DINO</name>
<evidence type="ECO:0000313" key="2">
    <source>
        <dbReference type="Proteomes" id="UP001189429"/>
    </source>
</evidence>
<evidence type="ECO:0000313" key="1">
    <source>
        <dbReference type="EMBL" id="CAK0881578.1"/>
    </source>
</evidence>
<protein>
    <submittedName>
        <fullName evidence="1">Uncharacterized protein</fullName>
    </submittedName>
</protein>
<gene>
    <name evidence="1" type="ORF">PCOR1329_LOCUS64383</name>
</gene>
<organism evidence="1 2">
    <name type="scientific">Prorocentrum cordatum</name>
    <dbReference type="NCBI Taxonomy" id="2364126"/>
    <lineage>
        <taxon>Eukaryota</taxon>
        <taxon>Sar</taxon>
        <taxon>Alveolata</taxon>
        <taxon>Dinophyceae</taxon>
        <taxon>Prorocentrales</taxon>
        <taxon>Prorocentraceae</taxon>
        <taxon>Prorocentrum</taxon>
    </lineage>
</organism>
<proteinExistence type="predicted"/>
<comment type="caution">
    <text evidence="1">The sequence shown here is derived from an EMBL/GenBank/DDBJ whole genome shotgun (WGS) entry which is preliminary data.</text>
</comment>
<sequence length="226" mass="23883">MGAAPAWMLPAAPASQAAGNGDRWRKMACLHEQAEAAKGGALKALVAILARWALGGAAELGELRVVVVVPFLAPSEAPVIIAAAAAAKAYHEEAKCRKSEHNDAPMGPPFARVWMAMIRAVGHSAECPEAAEGSLGNSWADFIMNSEIETVANSVRACRVRPTRKQDGKQSMHRVAFAVGSSRGHLGAALTSYFIMVKDVRKHGAAPKGALERDAQKLLDKLEGNN</sequence>
<dbReference type="EMBL" id="CAUYUJ010018204">
    <property type="protein sequence ID" value="CAK0881578.1"/>
    <property type="molecule type" value="Genomic_DNA"/>
</dbReference>
<reference evidence="1" key="1">
    <citation type="submission" date="2023-10" db="EMBL/GenBank/DDBJ databases">
        <authorList>
            <person name="Chen Y."/>
            <person name="Shah S."/>
            <person name="Dougan E. K."/>
            <person name="Thang M."/>
            <person name="Chan C."/>
        </authorList>
    </citation>
    <scope>NUCLEOTIDE SEQUENCE [LARGE SCALE GENOMIC DNA]</scope>
</reference>
<dbReference type="Proteomes" id="UP001189429">
    <property type="component" value="Unassembled WGS sequence"/>
</dbReference>